<proteinExistence type="predicted"/>
<gene>
    <name evidence="3" type="ORF">E7102_01205</name>
</gene>
<dbReference type="InterPro" id="IPR013783">
    <property type="entry name" value="Ig-like_fold"/>
</dbReference>
<evidence type="ECO:0000313" key="3">
    <source>
        <dbReference type="EMBL" id="MBE6265080.1"/>
    </source>
</evidence>
<feature type="domain" description="IPT/TIG" evidence="2">
    <location>
        <begin position="295"/>
        <end position="361"/>
    </location>
</feature>
<sequence>MNKIYRYFTLSMVALLGLSLTGCSEDNLDTNPYNKSGVNLVAFGPSPILRTHEIRITGTNLNNVTSVVFPGEGAVVAKANFNSGDNKDIYLNVPDESVPGKIRLLVGNDTVATSITPITFEEPIEITSVSPTTGLSAGDEVTVKGDYVYNIYQAIFTNGVTGAPVEAENFTYVSRREVRFQVPLAAESGVITFNDGADWEYEYPTALEILPATYTGINTKTPDFGQEIKITGTNLHTVESIMFPGGVTSEFTVSDDHNTITTNVPAATKSGAATLVLYSGASLTTDELTLPTVTVTAFSKTKDIKVGDKITITGTNFDRIESITLPGYGILADEEYTISGNTLTFTVPEGMTDGKMVIVQNSFISIEQSLMMYSDAPETTIWANGFECIGWSGNQDLAWGGYDWSTVQADTQLKFYYNKVNAGSWGCISLRHGDSWGALPDPIPGQYDLSDDEGVLTVTLTQGVIDDLIANNGLVITGDNFYLKKITIPVAETTLWAGEFVCSGWAGNQDLAWGGYDWSSMASGSTLCFKYKKITAGSWACISLRHGDSWANLPDPIPGQYDLDSDEGVLEVKFPQNIIDDLVANGGLVITGDNFILTKVSAK</sequence>
<feature type="signal peptide" evidence="1">
    <location>
        <begin position="1"/>
        <end position="24"/>
    </location>
</feature>
<feature type="chain" id="PRO_5037134999" description="IPT/TIG domain-containing protein" evidence="1">
    <location>
        <begin position="25"/>
        <end position="603"/>
    </location>
</feature>
<comment type="caution">
    <text evidence="3">The sequence shown here is derived from an EMBL/GenBank/DDBJ whole genome shotgun (WGS) entry which is preliminary data.</text>
</comment>
<dbReference type="Pfam" id="PF01833">
    <property type="entry name" value="TIG"/>
    <property type="match status" value="1"/>
</dbReference>
<reference evidence="3" key="1">
    <citation type="submission" date="2019-04" db="EMBL/GenBank/DDBJ databases">
        <title>Evolution of Biomass-Degrading Anaerobic Consortia Revealed by Metagenomics.</title>
        <authorList>
            <person name="Peng X."/>
        </authorList>
    </citation>
    <scope>NUCLEOTIDE SEQUENCE</scope>
    <source>
        <strain evidence="3">SIG141</strain>
    </source>
</reference>
<dbReference type="InterPro" id="IPR002909">
    <property type="entry name" value="IPT_dom"/>
</dbReference>
<dbReference type="AlphaFoldDB" id="A0A928BPS0"/>
<dbReference type="Proteomes" id="UP000763088">
    <property type="component" value="Unassembled WGS sequence"/>
</dbReference>
<dbReference type="SUPFAM" id="SSF81296">
    <property type="entry name" value="E set domains"/>
    <property type="match status" value="1"/>
</dbReference>
<dbReference type="EMBL" id="SUYD01000001">
    <property type="protein sequence ID" value="MBE6265080.1"/>
    <property type="molecule type" value="Genomic_DNA"/>
</dbReference>
<name>A0A928BPS0_XYLRU</name>
<accession>A0A928BPS0</accession>
<organism evidence="3 4">
    <name type="scientific">Xylanibacter ruminicola</name>
    <name type="common">Prevotella ruminicola</name>
    <dbReference type="NCBI Taxonomy" id="839"/>
    <lineage>
        <taxon>Bacteria</taxon>
        <taxon>Pseudomonadati</taxon>
        <taxon>Bacteroidota</taxon>
        <taxon>Bacteroidia</taxon>
        <taxon>Bacteroidales</taxon>
        <taxon>Prevotellaceae</taxon>
        <taxon>Xylanibacter</taxon>
    </lineage>
</organism>
<evidence type="ECO:0000313" key="4">
    <source>
        <dbReference type="Proteomes" id="UP000763088"/>
    </source>
</evidence>
<keyword evidence="1" id="KW-0732">Signal</keyword>
<dbReference type="Gene3D" id="2.60.40.10">
    <property type="entry name" value="Immunoglobulins"/>
    <property type="match status" value="4"/>
</dbReference>
<protein>
    <recommendedName>
        <fullName evidence="2">IPT/TIG domain-containing protein</fullName>
    </recommendedName>
</protein>
<dbReference type="InterPro" id="IPR014756">
    <property type="entry name" value="Ig_E-set"/>
</dbReference>
<evidence type="ECO:0000259" key="2">
    <source>
        <dbReference type="Pfam" id="PF01833"/>
    </source>
</evidence>
<dbReference type="PROSITE" id="PS51257">
    <property type="entry name" value="PROKAR_LIPOPROTEIN"/>
    <property type="match status" value="1"/>
</dbReference>
<evidence type="ECO:0000256" key="1">
    <source>
        <dbReference type="SAM" id="SignalP"/>
    </source>
</evidence>